<feature type="transmembrane region" description="Helical" evidence="5">
    <location>
        <begin position="9"/>
        <end position="33"/>
    </location>
</feature>
<evidence type="ECO:0000259" key="6">
    <source>
        <dbReference type="Pfam" id="PF01957"/>
    </source>
</evidence>
<evidence type="ECO:0000313" key="7">
    <source>
        <dbReference type="EMBL" id="QIL02248.1"/>
    </source>
</evidence>
<keyword evidence="4 5" id="KW-0472">Membrane</keyword>
<keyword evidence="3 5" id="KW-1133">Transmembrane helix</keyword>
<dbReference type="KEGG" id="ssin:G7078_05230"/>
<dbReference type="PANTHER" id="PTHR33507:SF3">
    <property type="entry name" value="INNER MEMBRANE PROTEIN YBBJ"/>
    <property type="match status" value="1"/>
</dbReference>
<dbReference type="RefSeq" id="WP_166093717.1">
    <property type="nucleotide sequence ID" value="NZ_CP049871.1"/>
</dbReference>
<evidence type="ECO:0000256" key="5">
    <source>
        <dbReference type="SAM" id="Phobius"/>
    </source>
</evidence>
<evidence type="ECO:0000313" key="8">
    <source>
        <dbReference type="Proteomes" id="UP000502502"/>
    </source>
</evidence>
<reference evidence="7 8" key="1">
    <citation type="submission" date="2020-03" db="EMBL/GenBank/DDBJ databases">
        <title>Sphingomonas sp. nov., isolated from fish.</title>
        <authorList>
            <person name="Hyun D.-W."/>
            <person name="Bae J.-W."/>
        </authorList>
    </citation>
    <scope>NUCLEOTIDE SEQUENCE [LARGE SCALE GENOMIC DNA]</scope>
    <source>
        <strain evidence="7 8">HDW15C</strain>
    </source>
</reference>
<dbReference type="InterPro" id="IPR002810">
    <property type="entry name" value="NfeD-like_C"/>
</dbReference>
<dbReference type="InterPro" id="IPR052165">
    <property type="entry name" value="Membrane_assoc_protease"/>
</dbReference>
<gene>
    <name evidence="7" type="ORF">G7078_05230</name>
</gene>
<sequence length="151" mass="15947">MLDNIEPGWLWLIGGVVLLIAEMIAPGFFLVWIGAAAMLTGLFTVLFGIGVAGQLGLFALYAVLAVFVARRWYGGRVVPSEDPLLNDPSARLIGRRVTAISAIGEQSGRVRLGDGEWSARGGPAAAGEQVRITGVEGNCLIVEADRQLPSS</sequence>
<dbReference type="Gene3D" id="2.40.50.140">
    <property type="entry name" value="Nucleic acid-binding proteins"/>
    <property type="match status" value="1"/>
</dbReference>
<protein>
    <submittedName>
        <fullName evidence="7">NfeD family protein</fullName>
    </submittedName>
</protein>
<evidence type="ECO:0000256" key="4">
    <source>
        <dbReference type="ARBA" id="ARBA00023136"/>
    </source>
</evidence>
<keyword evidence="8" id="KW-1185">Reference proteome</keyword>
<organism evidence="7 8">
    <name type="scientific">Sphingomonas sinipercae</name>
    <dbReference type="NCBI Taxonomy" id="2714944"/>
    <lineage>
        <taxon>Bacteria</taxon>
        <taxon>Pseudomonadati</taxon>
        <taxon>Pseudomonadota</taxon>
        <taxon>Alphaproteobacteria</taxon>
        <taxon>Sphingomonadales</taxon>
        <taxon>Sphingomonadaceae</taxon>
        <taxon>Sphingomonas</taxon>
    </lineage>
</organism>
<keyword evidence="2 5" id="KW-0812">Transmembrane</keyword>
<dbReference type="Proteomes" id="UP000502502">
    <property type="component" value="Chromosome"/>
</dbReference>
<comment type="subcellular location">
    <subcellularLocation>
        <location evidence="1">Membrane</location>
        <topology evidence="1">Multi-pass membrane protein</topology>
    </subcellularLocation>
</comment>
<dbReference type="GO" id="GO:0005886">
    <property type="term" value="C:plasma membrane"/>
    <property type="evidence" value="ECO:0007669"/>
    <property type="project" value="TreeGrafter"/>
</dbReference>
<dbReference type="AlphaFoldDB" id="A0A6G7ZMV2"/>
<feature type="transmembrane region" description="Helical" evidence="5">
    <location>
        <begin position="45"/>
        <end position="69"/>
    </location>
</feature>
<dbReference type="InterPro" id="IPR012340">
    <property type="entry name" value="NA-bd_OB-fold"/>
</dbReference>
<evidence type="ECO:0000256" key="1">
    <source>
        <dbReference type="ARBA" id="ARBA00004141"/>
    </source>
</evidence>
<evidence type="ECO:0000256" key="3">
    <source>
        <dbReference type="ARBA" id="ARBA00022989"/>
    </source>
</evidence>
<evidence type="ECO:0000256" key="2">
    <source>
        <dbReference type="ARBA" id="ARBA00022692"/>
    </source>
</evidence>
<accession>A0A6G7ZMV2</accession>
<proteinExistence type="predicted"/>
<dbReference type="PANTHER" id="PTHR33507">
    <property type="entry name" value="INNER MEMBRANE PROTEIN YBBJ"/>
    <property type="match status" value="1"/>
</dbReference>
<name>A0A6G7ZMV2_9SPHN</name>
<dbReference type="EMBL" id="CP049871">
    <property type="protein sequence ID" value="QIL02248.1"/>
    <property type="molecule type" value="Genomic_DNA"/>
</dbReference>
<dbReference type="Pfam" id="PF01957">
    <property type="entry name" value="NfeD"/>
    <property type="match status" value="1"/>
</dbReference>
<feature type="domain" description="NfeD-like C-terminal" evidence="6">
    <location>
        <begin position="90"/>
        <end position="143"/>
    </location>
</feature>